<dbReference type="InterPro" id="IPR001781">
    <property type="entry name" value="Znf_LIM"/>
</dbReference>
<keyword evidence="4 5" id="KW-0440">LIM domain</keyword>
<evidence type="ECO:0000313" key="8">
    <source>
        <dbReference type="EMBL" id="GBP72687.1"/>
    </source>
</evidence>
<dbReference type="SUPFAM" id="SSF57716">
    <property type="entry name" value="Glucocorticoid receptor-like (DNA-binding domain)"/>
    <property type="match status" value="1"/>
</dbReference>
<dbReference type="Gene3D" id="2.10.110.10">
    <property type="entry name" value="Cysteine Rich Protein"/>
    <property type="match status" value="1"/>
</dbReference>
<evidence type="ECO:0000259" key="7">
    <source>
        <dbReference type="PROSITE" id="PS50023"/>
    </source>
</evidence>
<evidence type="ECO:0000313" key="9">
    <source>
        <dbReference type="Proteomes" id="UP000299102"/>
    </source>
</evidence>
<dbReference type="GO" id="GO:0046872">
    <property type="term" value="F:metal ion binding"/>
    <property type="evidence" value="ECO:0007669"/>
    <property type="project" value="UniProtKB-KW"/>
</dbReference>
<comment type="caution">
    <text evidence="8">The sequence shown here is derived from an EMBL/GenBank/DDBJ whole genome shotgun (WGS) entry which is preliminary data.</text>
</comment>
<gene>
    <name evidence="8" type="primary">lmo4.2</name>
    <name evidence="8" type="ORF">EVAR_52164_1</name>
</gene>
<protein>
    <submittedName>
        <fullName evidence="8">LIM domain transcription factor LMO4.2</fullName>
    </submittedName>
</protein>
<keyword evidence="2" id="KW-0677">Repeat</keyword>
<evidence type="ECO:0000256" key="5">
    <source>
        <dbReference type="PROSITE-ProRule" id="PRU00125"/>
    </source>
</evidence>
<proteinExistence type="predicted"/>
<dbReference type="Pfam" id="PF00412">
    <property type="entry name" value="LIM"/>
    <property type="match status" value="1"/>
</dbReference>
<feature type="domain" description="LIM zinc-binding" evidence="7">
    <location>
        <begin position="6"/>
        <end position="71"/>
    </location>
</feature>
<evidence type="ECO:0000256" key="6">
    <source>
        <dbReference type="SAM" id="MobiDB-lite"/>
    </source>
</evidence>
<evidence type="ECO:0000256" key="3">
    <source>
        <dbReference type="ARBA" id="ARBA00022833"/>
    </source>
</evidence>
<dbReference type="SMART" id="SM00132">
    <property type="entry name" value="LIM"/>
    <property type="match status" value="1"/>
</dbReference>
<name>A0A4C1YE16_EUMVA</name>
<feature type="region of interest" description="Disordered" evidence="6">
    <location>
        <begin position="72"/>
        <end position="127"/>
    </location>
</feature>
<dbReference type="STRING" id="151549.A0A4C1YE16"/>
<dbReference type="InterPro" id="IPR050945">
    <property type="entry name" value="LMO_RBTN_TF"/>
</dbReference>
<organism evidence="8 9">
    <name type="scientific">Eumeta variegata</name>
    <name type="common">Bagworm moth</name>
    <name type="synonym">Eumeta japonica</name>
    <dbReference type="NCBI Taxonomy" id="151549"/>
    <lineage>
        <taxon>Eukaryota</taxon>
        <taxon>Metazoa</taxon>
        <taxon>Ecdysozoa</taxon>
        <taxon>Arthropoda</taxon>
        <taxon>Hexapoda</taxon>
        <taxon>Insecta</taxon>
        <taxon>Pterygota</taxon>
        <taxon>Neoptera</taxon>
        <taxon>Endopterygota</taxon>
        <taxon>Lepidoptera</taxon>
        <taxon>Glossata</taxon>
        <taxon>Ditrysia</taxon>
        <taxon>Tineoidea</taxon>
        <taxon>Psychidae</taxon>
        <taxon>Oiketicinae</taxon>
        <taxon>Eumeta</taxon>
    </lineage>
</organism>
<evidence type="ECO:0000256" key="4">
    <source>
        <dbReference type="ARBA" id="ARBA00023038"/>
    </source>
</evidence>
<evidence type="ECO:0000256" key="1">
    <source>
        <dbReference type="ARBA" id="ARBA00022723"/>
    </source>
</evidence>
<dbReference type="PANTHER" id="PTHR45787:SF13">
    <property type="entry name" value="LD11652P"/>
    <property type="match status" value="1"/>
</dbReference>
<reference evidence="8 9" key="1">
    <citation type="journal article" date="2019" name="Commun. Biol.">
        <title>The bagworm genome reveals a unique fibroin gene that provides high tensile strength.</title>
        <authorList>
            <person name="Kono N."/>
            <person name="Nakamura H."/>
            <person name="Ohtoshi R."/>
            <person name="Tomita M."/>
            <person name="Numata K."/>
            <person name="Arakawa K."/>
        </authorList>
    </citation>
    <scope>NUCLEOTIDE SEQUENCE [LARGE SCALE GENOMIC DNA]</scope>
</reference>
<dbReference type="PANTHER" id="PTHR45787">
    <property type="entry name" value="LD11652P"/>
    <property type="match status" value="1"/>
</dbReference>
<feature type="compositionally biased region" description="Basic and acidic residues" evidence="6">
    <location>
        <begin position="113"/>
        <end position="127"/>
    </location>
</feature>
<dbReference type="AlphaFoldDB" id="A0A4C1YE16"/>
<dbReference type="EMBL" id="BGZK01001153">
    <property type="protein sequence ID" value="GBP72687.1"/>
    <property type="molecule type" value="Genomic_DNA"/>
</dbReference>
<evidence type="ECO:0000256" key="2">
    <source>
        <dbReference type="ARBA" id="ARBA00022737"/>
    </source>
</evidence>
<dbReference type="PROSITE" id="PS00478">
    <property type="entry name" value="LIM_DOMAIN_1"/>
    <property type="match status" value="1"/>
</dbReference>
<keyword evidence="1 5" id="KW-0479">Metal-binding</keyword>
<sequence>MFGSSGACAACGQAIPASEFVMRTGAPPLHVFHIKCFACSKCGAHLMQGDRYYMLAGSLVCEQDWHKLVKSASATPGPGAPVRKGKRVTRSAGGCGRGGVRAPRDTGPARGAGELRELERRRSSYPP</sequence>
<dbReference type="PROSITE" id="PS50023">
    <property type="entry name" value="LIM_DOMAIN_2"/>
    <property type="match status" value="1"/>
</dbReference>
<accession>A0A4C1YE16</accession>
<keyword evidence="9" id="KW-1185">Reference proteome</keyword>
<keyword evidence="3 5" id="KW-0862">Zinc</keyword>
<dbReference type="Proteomes" id="UP000299102">
    <property type="component" value="Unassembled WGS sequence"/>
</dbReference>
<dbReference type="OrthoDB" id="6352355at2759"/>